<dbReference type="OrthoDB" id="3358017at2759"/>
<feature type="transmembrane region" description="Helical" evidence="5">
    <location>
        <begin position="104"/>
        <end position="126"/>
    </location>
</feature>
<feature type="transmembrane region" description="Helical" evidence="5">
    <location>
        <begin position="182"/>
        <end position="204"/>
    </location>
</feature>
<evidence type="ECO:0000313" key="6">
    <source>
        <dbReference type="EMBL" id="KOS38556.1"/>
    </source>
</evidence>
<evidence type="ECO:0000256" key="5">
    <source>
        <dbReference type="SAM" id="Phobius"/>
    </source>
</evidence>
<dbReference type="InterPro" id="IPR007568">
    <property type="entry name" value="RTA1"/>
</dbReference>
<comment type="caution">
    <text evidence="6">The sequence shown here is derived from an EMBL/GenBank/DDBJ whole genome shotgun (WGS) entry which is preliminary data.</text>
</comment>
<dbReference type="AlphaFoldDB" id="A0A0M8NSJ9"/>
<feature type="transmembrane region" description="Helical" evidence="5">
    <location>
        <begin position="27"/>
        <end position="45"/>
    </location>
</feature>
<proteinExistence type="predicted"/>
<evidence type="ECO:0000256" key="4">
    <source>
        <dbReference type="ARBA" id="ARBA00023136"/>
    </source>
</evidence>
<evidence type="ECO:0000256" key="2">
    <source>
        <dbReference type="ARBA" id="ARBA00022692"/>
    </source>
</evidence>
<sequence length="320" mass="36143">MDIDFHPGVNGSSPYVNFYPYTPSATAGYAFMAMFGIATISHFVLMIPYRAAYFTPLFLGGVCTFPRCLKCWIGIRLTQFELGETFGYYGRAWSHKDRREISSWALQEMLILSAPALIAATVYMVLGRIIRCFGAEHLVSMTPKKITVIFVLNDVLTFCTQLGGAGVQVTGDANVMAIGKKVVLSGLIFSLVVFSFFIWIAASLHRRLLKNPTDILVMNSINWQQYMWTLYAACFALMLRNLVRTIQFGAPRGSPVNQQEWWIYAFDGFLMFFSMAVLVVYHPGLLIKKARRLAKVADFHEPLRTSDIPLTQYEPRMMAA</sequence>
<accession>A0A0M8NSJ9</accession>
<protein>
    <recommendedName>
        <fullName evidence="8">RTA1 domain protein</fullName>
    </recommendedName>
</protein>
<dbReference type="Pfam" id="PF04479">
    <property type="entry name" value="RTA1"/>
    <property type="match status" value="1"/>
</dbReference>
<keyword evidence="4 5" id="KW-0472">Membrane</keyword>
<evidence type="ECO:0008006" key="8">
    <source>
        <dbReference type="Google" id="ProtNLM"/>
    </source>
</evidence>
<dbReference type="Proteomes" id="UP000037696">
    <property type="component" value="Unassembled WGS sequence"/>
</dbReference>
<evidence type="ECO:0000313" key="7">
    <source>
        <dbReference type="Proteomes" id="UP000037696"/>
    </source>
</evidence>
<evidence type="ECO:0000256" key="1">
    <source>
        <dbReference type="ARBA" id="ARBA00004141"/>
    </source>
</evidence>
<dbReference type="STRING" id="229535.A0A0M8NSJ9"/>
<feature type="transmembrane region" description="Helical" evidence="5">
    <location>
        <begin position="146"/>
        <end position="170"/>
    </location>
</feature>
<dbReference type="EMBL" id="LHQQ01000246">
    <property type="protein sequence ID" value="KOS38556.1"/>
    <property type="molecule type" value="Genomic_DNA"/>
</dbReference>
<keyword evidence="3 5" id="KW-1133">Transmembrane helix</keyword>
<comment type="subcellular location">
    <subcellularLocation>
        <location evidence="1">Membrane</location>
        <topology evidence="1">Multi-pass membrane protein</topology>
    </subcellularLocation>
</comment>
<dbReference type="GO" id="GO:0016020">
    <property type="term" value="C:membrane"/>
    <property type="evidence" value="ECO:0007669"/>
    <property type="project" value="UniProtKB-SubCell"/>
</dbReference>
<dbReference type="PANTHER" id="PTHR31465:SF17">
    <property type="entry name" value="DOMAIN PROTEIN, PUTATIVE (AFU_ORTHOLOGUE AFUA_5G09900)-RELATED"/>
    <property type="match status" value="1"/>
</dbReference>
<dbReference type="PANTHER" id="PTHR31465">
    <property type="entry name" value="PROTEIN RTA1-RELATED"/>
    <property type="match status" value="1"/>
</dbReference>
<feature type="transmembrane region" description="Helical" evidence="5">
    <location>
        <begin position="225"/>
        <end position="243"/>
    </location>
</feature>
<name>A0A0M8NSJ9_9EURO</name>
<evidence type="ECO:0000256" key="3">
    <source>
        <dbReference type="ARBA" id="ARBA00022989"/>
    </source>
</evidence>
<keyword evidence="2 5" id="KW-0812">Transmembrane</keyword>
<feature type="transmembrane region" description="Helical" evidence="5">
    <location>
        <begin position="263"/>
        <end position="282"/>
    </location>
</feature>
<reference evidence="6 7" key="1">
    <citation type="submission" date="2015-08" db="EMBL/GenBank/DDBJ databases">
        <title>Genome sequencing of Penicillium nordicum.</title>
        <authorList>
            <person name="Nguyen H.D."/>
            <person name="Seifert K.A."/>
        </authorList>
    </citation>
    <scope>NUCLEOTIDE SEQUENCE [LARGE SCALE GENOMIC DNA]</scope>
    <source>
        <strain evidence="6 7">DAOMC 185683</strain>
    </source>
</reference>
<organism evidence="6 7">
    <name type="scientific">Penicillium nordicum</name>
    <dbReference type="NCBI Taxonomy" id="229535"/>
    <lineage>
        <taxon>Eukaryota</taxon>
        <taxon>Fungi</taxon>
        <taxon>Dikarya</taxon>
        <taxon>Ascomycota</taxon>
        <taxon>Pezizomycotina</taxon>
        <taxon>Eurotiomycetes</taxon>
        <taxon>Eurotiomycetidae</taxon>
        <taxon>Eurotiales</taxon>
        <taxon>Aspergillaceae</taxon>
        <taxon>Penicillium</taxon>
    </lineage>
</organism>
<gene>
    <name evidence="6" type="ORF">ACN38_g10610</name>
</gene>
<keyword evidence="7" id="KW-1185">Reference proteome</keyword>
<feature type="transmembrane region" description="Helical" evidence="5">
    <location>
        <begin position="57"/>
        <end position="75"/>
    </location>
</feature>